<accession>A0A3Q8TDE3</accession>
<evidence type="ECO:0000259" key="6">
    <source>
        <dbReference type="PROSITE" id="PS50888"/>
    </source>
</evidence>
<dbReference type="GO" id="GO:0005634">
    <property type="term" value="C:nucleus"/>
    <property type="evidence" value="ECO:0007669"/>
    <property type="project" value="UniProtKB-SubCell"/>
</dbReference>
<dbReference type="GO" id="GO:0006355">
    <property type="term" value="P:regulation of DNA-templated transcription"/>
    <property type="evidence" value="ECO:0007669"/>
    <property type="project" value="InterPro"/>
</dbReference>
<proteinExistence type="evidence at transcript level"/>
<dbReference type="InterPro" id="IPR059002">
    <property type="entry name" value="IBH1_N"/>
</dbReference>
<protein>
    <submittedName>
        <fullName evidence="7">Basic helix-loop-helix protein 1</fullName>
    </submittedName>
</protein>
<keyword evidence="4" id="KW-0539">Nucleus</keyword>
<feature type="compositionally biased region" description="Polar residues" evidence="5">
    <location>
        <begin position="1"/>
        <end position="14"/>
    </location>
</feature>
<evidence type="ECO:0000256" key="5">
    <source>
        <dbReference type="SAM" id="MobiDB-lite"/>
    </source>
</evidence>
<dbReference type="GO" id="GO:0046983">
    <property type="term" value="F:protein dimerization activity"/>
    <property type="evidence" value="ECO:0007669"/>
    <property type="project" value="InterPro"/>
</dbReference>
<keyword evidence="2" id="KW-0805">Transcription regulation</keyword>
<dbReference type="PROSITE" id="PS50888">
    <property type="entry name" value="BHLH"/>
    <property type="match status" value="1"/>
</dbReference>
<reference evidence="7" key="1">
    <citation type="submission" date="2018-03" db="EMBL/GenBank/DDBJ databases">
        <title>Transcriptome analysis of kiwifruit ripening identifies a C2H2-type zinc finger transcription factor regulating starch degradation.</title>
        <authorList>
            <person name="Zhang A."/>
            <person name="Yin X."/>
            <person name="Chen K."/>
        </authorList>
    </citation>
    <scope>NUCLEOTIDE SEQUENCE</scope>
</reference>
<evidence type="ECO:0000313" key="7">
    <source>
        <dbReference type="EMBL" id="AZL19344.1"/>
    </source>
</evidence>
<dbReference type="SUPFAM" id="SSF47459">
    <property type="entry name" value="HLH, helix-loop-helix DNA-binding domain"/>
    <property type="match status" value="1"/>
</dbReference>
<dbReference type="InterPro" id="IPR044660">
    <property type="entry name" value="IBH1-like"/>
</dbReference>
<feature type="domain" description="BHLH" evidence="6">
    <location>
        <begin position="115"/>
        <end position="164"/>
    </location>
</feature>
<dbReference type="CDD" id="cd11444">
    <property type="entry name" value="bHLH_AtIBH1_like"/>
    <property type="match status" value="1"/>
</dbReference>
<dbReference type="Pfam" id="PF26576">
    <property type="entry name" value="IBH1_N"/>
    <property type="match status" value="1"/>
</dbReference>
<organism evidence="7">
    <name type="scientific">Actinidia deliciosa</name>
    <name type="common">Kiwi</name>
    <dbReference type="NCBI Taxonomy" id="3627"/>
    <lineage>
        <taxon>Eukaryota</taxon>
        <taxon>Viridiplantae</taxon>
        <taxon>Streptophyta</taxon>
        <taxon>Embryophyta</taxon>
        <taxon>Tracheophyta</taxon>
        <taxon>Spermatophyta</taxon>
        <taxon>Magnoliopsida</taxon>
        <taxon>eudicotyledons</taxon>
        <taxon>Gunneridae</taxon>
        <taxon>Pentapetalae</taxon>
        <taxon>asterids</taxon>
        <taxon>Ericales</taxon>
        <taxon>Actinidiaceae</taxon>
        <taxon>Actinidia</taxon>
    </lineage>
</organism>
<feature type="compositionally biased region" description="Basic and acidic residues" evidence="5">
    <location>
        <begin position="27"/>
        <end position="42"/>
    </location>
</feature>
<gene>
    <name evidence="7" type="primary">bHLH1</name>
</gene>
<evidence type="ECO:0000256" key="3">
    <source>
        <dbReference type="ARBA" id="ARBA00023163"/>
    </source>
</evidence>
<evidence type="ECO:0000256" key="4">
    <source>
        <dbReference type="ARBA" id="ARBA00023242"/>
    </source>
</evidence>
<keyword evidence="3" id="KW-0804">Transcription</keyword>
<comment type="subcellular location">
    <subcellularLocation>
        <location evidence="1">Nucleus</location>
    </subcellularLocation>
</comment>
<dbReference type="PANTHER" id="PTHR33124:SF12">
    <property type="entry name" value="TRANSCRIPTION FACTOR BHLH148"/>
    <property type="match status" value="1"/>
</dbReference>
<dbReference type="EMBL" id="MH105001">
    <property type="protein sequence ID" value="AZL19344.1"/>
    <property type="molecule type" value="mRNA"/>
</dbReference>
<name>A0A3Q8TDE3_ACTDE</name>
<dbReference type="PANTHER" id="PTHR33124">
    <property type="entry name" value="TRANSCRIPTION FACTOR IBH1-LIKE 1"/>
    <property type="match status" value="1"/>
</dbReference>
<evidence type="ECO:0000256" key="2">
    <source>
        <dbReference type="ARBA" id="ARBA00023015"/>
    </source>
</evidence>
<sequence length="195" mass="21824">MASFSISSPEANANRSRESKRKKRRKIGGENHAEAVTTEKNRWKTATERQIYSTKLIEALRQSRRTSSSPATAVRETADRVLAAAARGRTRWSRALLTSRLRLQLGHKKVRVTGGVRWKKPAAKKKREQVLQRKVRVLGRLVPGCRKISFPNLLEEATDYIAALEMQVRAMAALAESFPAPSARLGSAPICHSLR</sequence>
<dbReference type="InterPro" id="IPR044549">
    <property type="entry name" value="bHLH_AtIBH1-like"/>
</dbReference>
<evidence type="ECO:0000256" key="1">
    <source>
        <dbReference type="ARBA" id="ARBA00004123"/>
    </source>
</evidence>
<dbReference type="InterPro" id="IPR011598">
    <property type="entry name" value="bHLH_dom"/>
</dbReference>
<dbReference type="AlphaFoldDB" id="A0A3Q8TDE3"/>
<dbReference type="InterPro" id="IPR036638">
    <property type="entry name" value="HLH_DNA-bd_sf"/>
</dbReference>
<feature type="region of interest" description="Disordered" evidence="5">
    <location>
        <begin position="1"/>
        <end position="42"/>
    </location>
</feature>
<dbReference type="GO" id="GO:0000976">
    <property type="term" value="F:transcription cis-regulatory region binding"/>
    <property type="evidence" value="ECO:0007669"/>
    <property type="project" value="UniProtKB-ARBA"/>
</dbReference>